<name>A0ABQ4J3T5_9ACTN</name>
<gene>
    <name evidence="1" type="ORF">Vlu01_54590</name>
</gene>
<dbReference type="PANTHER" id="PTHR11319:SF35">
    <property type="entry name" value="OUTER MEMBRANE PROTEIN PMPC-RELATED"/>
    <property type="match status" value="1"/>
</dbReference>
<evidence type="ECO:0000313" key="1">
    <source>
        <dbReference type="EMBL" id="GIJ24835.1"/>
    </source>
</evidence>
<dbReference type="Proteomes" id="UP000643165">
    <property type="component" value="Unassembled WGS sequence"/>
</dbReference>
<reference evidence="1 2" key="1">
    <citation type="submission" date="2021-01" db="EMBL/GenBank/DDBJ databases">
        <title>Whole genome shotgun sequence of Verrucosispora lutea NBRC 106530.</title>
        <authorList>
            <person name="Komaki H."/>
            <person name="Tamura T."/>
        </authorList>
    </citation>
    <scope>NUCLEOTIDE SEQUENCE [LARGE SCALE GENOMIC DNA]</scope>
    <source>
        <strain evidence="1 2">NBRC 106530</strain>
    </source>
</reference>
<comment type="caution">
    <text evidence="1">The sequence shown here is derived from an EMBL/GenBank/DDBJ whole genome shotgun (WGS) entry which is preliminary data.</text>
</comment>
<organism evidence="1 2">
    <name type="scientific">Micromonospora lutea</name>
    <dbReference type="NCBI Taxonomy" id="419825"/>
    <lineage>
        <taxon>Bacteria</taxon>
        <taxon>Bacillati</taxon>
        <taxon>Actinomycetota</taxon>
        <taxon>Actinomycetes</taxon>
        <taxon>Micromonosporales</taxon>
        <taxon>Micromonosporaceae</taxon>
        <taxon>Micromonospora</taxon>
    </lineage>
</organism>
<dbReference type="EMBL" id="BOPB01000055">
    <property type="protein sequence ID" value="GIJ24835.1"/>
    <property type="molecule type" value="Genomic_DNA"/>
</dbReference>
<dbReference type="SUPFAM" id="SSF51126">
    <property type="entry name" value="Pectin lyase-like"/>
    <property type="match status" value="1"/>
</dbReference>
<accession>A0ABQ4J3T5</accession>
<sequence length="377" mass="36981">MIAAIKVANAEHGATLKLARECTYSLTNNSGGNGLPVITQPITIKGDKSKIVRATGITAQFRIFSVGSGGDLRLEGVTLTGGQATAPGGGAINVAAGGTARLKESHLEGNSTTGLAAGGAINNLGTVELEKTTLERNISAVAGGAINNLGLLKIKESRFLSNNAGLAGGAINNGPTATTQAYKVELRGNRAVGGGGAIANTTGGIVSIHYAEITGNNAALAGGGIFTTLGARTNLRHVNLTNNGATLGGGGLANTVGSTTTIDDSKITGNVSNGVNVPGLGGGGAILNSAPVATTVVVLRNTEVSGNQATNGGGISNAGTVNLTTTKIVNNAALVATGAGGIFNSGTGVVTADPHTVITNNRPTNCAGTVPEPICFG</sequence>
<protein>
    <recommendedName>
        <fullName evidence="3">Outer membrane repeat protein</fullName>
    </recommendedName>
</protein>
<dbReference type="InterPro" id="IPR011050">
    <property type="entry name" value="Pectin_lyase_fold/virulence"/>
</dbReference>
<evidence type="ECO:0000313" key="2">
    <source>
        <dbReference type="Proteomes" id="UP000643165"/>
    </source>
</evidence>
<evidence type="ECO:0008006" key="3">
    <source>
        <dbReference type="Google" id="ProtNLM"/>
    </source>
</evidence>
<keyword evidence="2" id="KW-1185">Reference proteome</keyword>
<dbReference type="PANTHER" id="PTHR11319">
    <property type="entry name" value="G PROTEIN-COUPLED RECEPTOR-RELATED"/>
    <property type="match status" value="1"/>
</dbReference>
<proteinExistence type="predicted"/>